<dbReference type="GO" id="GO:0001681">
    <property type="term" value="F:sialate O-acetylesterase activity"/>
    <property type="evidence" value="ECO:0007669"/>
    <property type="project" value="Ensembl"/>
</dbReference>
<dbReference type="Gene3D" id="3.40.50.1110">
    <property type="entry name" value="SGNH hydrolase"/>
    <property type="match status" value="1"/>
</dbReference>
<dbReference type="GO" id="GO:0005975">
    <property type="term" value="P:carbohydrate metabolic process"/>
    <property type="evidence" value="ECO:0007669"/>
    <property type="project" value="Ensembl"/>
</dbReference>
<evidence type="ECO:0000256" key="2">
    <source>
        <dbReference type="SAM" id="SignalP"/>
    </source>
</evidence>
<dbReference type="GO" id="GO:0005764">
    <property type="term" value="C:lysosome"/>
    <property type="evidence" value="ECO:0007669"/>
    <property type="project" value="Ensembl"/>
</dbReference>
<dbReference type="Pfam" id="PF03629">
    <property type="entry name" value="SASA"/>
    <property type="match status" value="1"/>
</dbReference>
<dbReference type="InterPro" id="IPR036514">
    <property type="entry name" value="SGNH_hydro_sf"/>
</dbReference>
<feature type="signal peptide" evidence="2">
    <location>
        <begin position="1"/>
        <end position="27"/>
    </location>
</feature>
<feature type="chain" id="PRO_5034832177" evidence="2">
    <location>
        <begin position="28"/>
        <end position="524"/>
    </location>
</feature>
<feature type="domain" description="Sialate O-acetylesterase" evidence="3">
    <location>
        <begin position="124"/>
        <end position="313"/>
    </location>
</feature>
<dbReference type="PANTHER" id="PTHR22901">
    <property type="entry name" value="SIALATE O-ACETYLESTERASE"/>
    <property type="match status" value="1"/>
</dbReference>
<keyword evidence="5" id="KW-1185">Reference proteome</keyword>
<proteinExistence type="predicted"/>
<evidence type="ECO:0000313" key="5">
    <source>
        <dbReference type="Proteomes" id="UP000694421"/>
    </source>
</evidence>
<dbReference type="Proteomes" id="UP000694421">
    <property type="component" value="Unplaced"/>
</dbReference>
<dbReference type="SUPFAM" id="SSF52266">
    <property type="entry name" value="SGNH hydrolase"/>
    <property type="match status" value="1"/>
</dbReference>
<dbReference type="Ensembl" id="ENSSMRT00000013334.1">
    <property type="protein sequence ID" value="ENSSMRP00000011448.1"/>
    <property type="gene ID" value="ENSSMRG00000008994.1"/>
</dbReference>
<name>A0A8D0BS21_SALMN</name>
<protein>
    <submittedName>
        <fullName evidence="4">Sialic acid acetylesterase</fullName>
    </submittedName>
</protein>
<sequence>MAKASSRAPLLPLLPVLLLAWAWEADAALRVASYYGDHMVLQKEPSRAVIWGYKDADANATVTVTISNNQSTLKKHTAEVEEKSKIWRVLLSPMAQGGPYNIEIQQAYKKGISNVTLKDVYFGDVWLCSGQSNMEMTVSQIFNATEELKNASDFPLVRVFAAAHVESVEELQDLAGIQLNWSIPKAEILGHGDFSYFSAVCWLFGRYLFEKLNYPIGLIESSWGGTPIETWSSKKALQDCGLSKRSENARSSELISGPKESSILWNAMIRPLVNMTIHGVIWYQGEANTVMNMDLYNCTFPALIDDWRKTFHEGSQRQTQRYFPFGFVQLCTEHQLHPDDTFSVIRWHQTADFGFVPNKKMPNTFMAVTIDLGDENSPYGSIHPRDKQSVAYRLYLGALALAYAEKSTVFQGPYPQNIQVDVLHKNITVTYEESILLRNLDNKTFEVCCFSMETCKWNPVTMSSASSHTVILRNVICPNTTVGLRYAWNEWPCQYRLCPLYNTQELPAPPFVLFSLNNPEWTVV</sequence>
<dbReference type="InterPro" id="IPR005181">
    <property type="entry name" value="SASA"/>
</dbReference>
<keyword evidence="2" id="KW-0732">Signal</keyword>
<dbReference type="AlphaFoldDB" id="A0A8D0BS21"/>
<evidence type="ECO:0000313" key="4">
    <source>
        <dbReference type="Ensembl" id="ENSSMRP00000011448.1"/>
    </source>
</evidence>
<organism evidence="4 5">
    <name type="scientific">Salvator merianae</name>
    <name type="common">Argentine black and white tegu</name>
    <name type="synonym">Tupinambis merianae</name>
    <dbReference type="NCBI Taxonomy" id="96440"/>
    <lineage>
        <taxon>Eukaryota</taxon>
        <taxon>Metazoa</taxon>
        <taxon>Chordata</taxon>
        <taxon>Craniata</taxon>
        <taxon>Vertebrata</taxon>
        <taxon>Euteleostomi</taxon>
        <taxon>Lepidosauria</taxon>
        <taxon>Squamata</taxon>
        <taxon>Bifurcata</taxon>
        <taxon>Unidentata</taxon>
        <taxon>Episquamata</taxon>
        <taxon>Laterata</taxon>
        <taxon>Teiioidea</taxon>
        <taxon>Teiidae</taxon>
        <taxon>Salvator</taxon>
    </lineage>
</organism>
<reference evidence="4" key="1">
    <citation type="submission" date="2025-08" db="UniProtKB">
        <authorList>
            <consortium name="Ensembl"/>
        </authorList>
    </citation>
    <scope>IDENTIFICATION</scope>
</reference>
<dbReference type="PANTHER" id="PTHR22901:SF0">
    <property type="entry name" value="SIALATE O-ACETYLESTERASE"/>
    <property type="match status" value="1"/>
</dbReference>
<dbReference type="GO" id="GO:0002682">
    <property type="term" value="P:regulation of immune system process"/>
    <property type="evidence" value="ECO:0007669"/>
    <property type="project" value="Ensembl"/>
</dbReference>
<dbReference type="InterPro" id="IPR039329">
    <property type="entry name" value="SIAE"/>
</dbReference>
<evidence type="ECO:0000259" key="3">
    <source>
        <dbReference type="Pfam" id="PF03629"/>
    </source>
</evidence>
<evidence type="ECO:0000256" key="1">
    <source>
        <dbReference type="ARBA" id="ARBA00022801"/>
    </source>
</evidence>
<accession>A0A8D0BS21</accession>
<reference evidence="4" key="2">
    <citation type="submission" date="2025-09" db="UniProtKB">
        <authorList>
            <consortium name="Ensembl"/>
        </authorList>
    </citation>
    <scope>IDENTIFICATION</scope>
</reference>
<keyword evidence="1" id="KW-0378">Hydrolase</keyword>
<dbReference type="OMA" id="PCEFKAC"/>
<dbReference type="GeneTree" id="ENSGT00390000010608"/>